<evidence type="ECO:0000256" key="8">
    <source>
        <dbReference type="ARBA" id="ARBA00049547"/>
    </source>
</evidence>
<dbReference type="PANTHER" id="PTHR11530:SF11">
    <property type="entry name" value="D-ASPARTATE OXIDASE"/>
    <property type="match status" value="1"/>
</dbReference>
<dbReference type="GO" id="GO:0003884">
    <property type="term" value="F:D-amino-acid oxidase activity"/>
    <property type="evidence" value="ECO:0007669"/>
    <property type="project" value="UniProtKB-EC"/>
</dbReference>
<sequence length="337" mass="36902">MTVDPALEIRTVAGLRPFRPSGFVVRREEAAGKILVHNYGHGGGGMTLSWGSSELAVKLAGSLAGVSCGVVGGGVMGLSTARLLQLRGASVTIYTAALPPDTTSNIAGAQWWPFSVFDNDRRTEAFAAQYCEAAAFSYQYFQRLVGPHRGVRWLPNYYLSNDPPKNGWISGPGGVLHPLQVGFHDFGPGEHVFPANYARRFHTMMIEPSIYLPSLLEEVEDAGGKILIRPMANRDEMLSLPHPVVFNCAGLGAKQLCDDPELMPIRGQLTFLLPQPAVNYNLISEDLYMFPRTDGILLGGTYDKNQWDPAPDMARRTRIVAAHREMFEGMRRIQAGG</sequence>
<dbReference type="RefSeq" id="WP_200352392.1">
    <property type="nucleotide sequence ID" value="NZ_BAABHZ010000001.1"/>
</dbReference>
<evidence type="ECO:0000259" key="9">
    <source>
        <dbReference type="Pfam" id="PF01266"/>
    </source>
</evidence>
<dbReference type="Gene3D" id="3.40.50.720">
    <property type="entry name" value="NAD(P)-binding Rossmann-like Domain"/>
    <property type="match status" value="2"/>
</dbReference>
<dbReference type="AlphaFoldDB" id="A0A934R5A8"/>
<comment type="catalytic activity">
    <reaction evidence="8">
        <text>a D-alpha-amino acid + O2 + H2O = a 2-oxocarboxylate + H2O2 + NH4(+)</text>
        <dbReference type="Rhea" id="RHEA:21816"/>
        <dbReference type="ChEBI" id="CHEBI:15377"/>
        <dbReference type="ChEBI" id="CHEBI:15379"/>
        <dbReference type="ChEBI" id="CHEBI:16240"/>
        <dbReference type="ChEBI" id="CHEBI:28938"/>
        <dbReference type="ChEBI" id="CHEBI:35179"/>
        <dbReference type="ChEBI" id="CHEBI:59871"/>
        <dbReference type="EC" id="1.4.3.3"/>
    </reaction>
    <physiologicalReaction direction="left-to-right" evidence="8">
        <dbReference type="Rhea" id="RHEA:21817"/>
    </physiologicalReaction>
</comment>
<evidence type="ECO:0000256" key="1">
    <source>
        <dbReference type="ARBA" id="ARBA00001974"/>
    </source>
</evidence>
<keyword evidence="5" id="KW-0560">Oxidoreductase</keyword>
<comment type="cofactor">
    <cofactor evidence="1">
        <name>FAD</name>
        <dbReference type="ChEBI" id="CHEBI:57692"/>
    </cofactor>
</comment>
<evidence type="ECO:0000256" key="3">
    <source>
        <dbReference type="ARBA" id="ARBA00022630"/>
    </source>
</evidence>
<evidence type="ECO:0000256" key="4">
    <source>
        <dbReference type="ARBA" id="ARBA00022827"/>
    </source>
</evidence>
<name>A0A934R5A8_9BACT</name>
<evidence type="ECO:0000256" key="5">
    <source>
        <dbReference type="ARBA" id="ARBA00023002"/>
    </source>
</evidence>
<dbReference type="GO" id="GO:0005737">
    <property type="term" value="C:cytoplasm"/>
    <property type="evidence" value="ECO:0007669"/>
    <property type="project" value="TreeGrafter"/>
</dbReference>
<evidence type="ECO:0000256" key="7">
    <source>
        <dbReference type="ARBA" id="ARBA00039751"/>
    </source>
</evidence>
<dbReference type="PANTHER" id="PTHR11530">
    <property type="entry name" value="D-AMINO ACID OXIDASE"/>
    <property type="match status" value="1"/>
</dbReference>
<dbReference type="GO" id="GO:0071949">
    <property type="term" value="F:FAD binding"/>
    <property type="evidence" value="ECO:0007669"/>
    <property type="project" value="InterPro"/>
</dbReference>
<accession>A0A934R5A8</accession>
<dbReference type="GO" id="GO:0019478">
    <property type="term" value="P:D-amino acid catabolic process"/>
    <property type="evidence" value="ECO:0007669"/>
    <property type="project" value="TreeGrafter"/>
</dbReference>
<dbReference type="InterPro" id="IPR023209">
    <property type="entry name" value="DAO"/>
</dbReference>
<comment type="caution">
    <text evidence="10">The sequence shown here is derived from an EMBL/GenBank/DDBJ whole genome shotgun (WGS) entry which is preliminary data.</text>
</comment>
<evidence type="ECO:0000256" key="6">
    <source>
        <dbReference type="ARBA" id="ARBA00039101"/>
    </source>
</evidence>
<dbReference type="EMBL" id="JAENIK010000012">
    <property type="protein sequence ID" value="MBK1817451.1"/>
    <property type="molecule type" value="Genomic_DNA"/>
</dbReference>
<dbReference type="Proteomes" id="UP000600139">
    <property type="component" value="Unassembled WGS sequence"/>
</dbReference>
<dbReference type="SUPFAM" id="SSF51971">
    <property type="entry name" value="Nucleotide-binding domain"/>
    <property type="match status" value="1"/>
</dbReference>
<evidence type="ECO:0000256" key="2">
    <source>
        <dbReference type="ARBA" id="ARBA00006730"/>
    </source>
</evidence>
<dbReference type="Gene3D" id="3.30.9.10">
    <property type="entry name" value="D-Amino Acid Oxidase, subunit A, domain 2"/>
    <property type="match status" value="1"/>
</dbReference>
<keyword evidence="11" id="KW-1185">Reference proteome</keyword>
<comment type="similarity">
    <text evidence="2">Belongs to the DAMOX/DASOX family.</text>
</comment>
<gene>
    <name evidence="10" type="ORF">JIN84_17660</name>
</gene>
<proteinExistence type="inferred from homology"/>
<feature type="domain" description="FAD dependent oxidoreductase" evidence="9">
    <location>
        <begin position="70"/>
        <end position="333"/>
    </location>
</feature>
<evidence type="ECO:0000313" key="11">
    <source>
        <dbReference type="Proteomes" id="UP000600139"/>
    </source>
</evidence>
<protein>
    <recommendedName>
        <fullName evidence="7">D-amino-acid oxidase</fullName>
        <ecNumber evidence="6">1.4.3.3</ecNumber>
    </recommendedName>
</protein>
<dbReference type="SUPFAM" id="SSF54373">
    <property type="entry name" value="FAD-linked reductases, C-terminal domain"/>
    <property type="match status" value="1"/>
</dbReference>
<keyword evidence="4" id="KW-0274">FAD</keyword>
<dbReference type="EC" id="1.4.3.3" evidence="6"/>
<organism evidence="10 11">
    <name type="scientific">Luteolibacter yonseiensis</name>
    <dbReference type="NCBI Taxonomy" id="1144680"/>
    <lineage>
        <taxon>Bacteria</taxon>
        <taxon>Pseudomonadati</taxon>
        <taxon>Verrucomicrobiota</taxon>
        <taxon>Verrucomicrobiia</taxon>
        <taxon>Verrucomicrobiales</taxon>
        <taxon>Verrucomicrobiaceae</taxon>
        <taxon>Luteolibacter</taxon>
    </lineage>
</organism>
<evidence type="ECO:0000313" key="10">
    <source>
        <dbReference type="EMBL" id="MBK1817451.1"/>
    </source>
</evidence>
<dbReference type="Pfam" id="PF01266">
    <property type="entry name" value="DAO"/>
    <property type="match status" value="1"/>
</dbReference>
<keyword evidence="3" id="KW-0285">Flavoprotein</keyword>
<dbReference type="InterPro" id="IPR006076">
    <property type="entry name" value="FAD-dep_OxRdtase"/>
</dbReference>
<reference evidence="10" key="1">
    <citation type="submission" date="2021-01" db="EMBL/GenBank/DDBJ databases">
        <title>Modified the classification status of verrucomicrobia.</title>
        <authorList>
            <person name="Feng X."/>
        </authorList>
    </citation>
    <scope>NUCLEOTIDE SEQUENCE</scope>
    <source>
        <strain evidence="10">JCM 18052</strain>
    </source>
</reference>